<reference evidence="1" key="1">
    <citation type="submission" date="2022-06" db="EMBL/GenBank/DDBJ databases">
        <title>Phylogenomic reconstructions and comparative analyses of Kickxellomycotina fungi.</title>
        <authorList>
            <person name="Reynolds N.K."/>
            <person name="Stajich J.E."/>
            <person name="Barry K."/>
            <person name="Grigoriev I.V."/>
            <person name="Crous P."/>
            <person name="Smith M.E."/>
        </authorList>
    </citation>
    <scope>NUCLEOTIDE SEQUENCE</scope>
    <source>
        <strain evidence="1">RSA 2271</strain>
    </source>
</reference>
<sequence length="593" mass="65896">LPEILESVAPPAELPALGEASRFVAETLVRFGQTTGRNYRTFEFLGHSDADTVVVALGNAHLKAASVVRSLESEPSTRVGLLNLRLYSPWDINSFVSSLPASVVHLIVLGEMDQELAPRTDPLYADVAVGALIGRPASGIKIAYENVYAVDGFDLMNLIRGHAGLDPLGEREEEKEKESTKAETTPTLATPAHVEDDKDSFESTVEIAKRFVFSEAYETATAAVPSKEKKYEITVRELRRLTPDHYDRNVFHIDFDTSGSGFSYEIGDALGVYGQNDAKAVDEFLDFYGVDGDAYVTSSVDGQTQTRSVRQWLVSSLDIFGRPSKKFYSKLAEYARDPTEAEKLQWLTTSEGAAEFKARVDDTVTYADLLREFRSARPSIRQLIEAIPAIKPRHYSIASSSRMHPDSVQLLVVAVEWKTSNGTVRTGQCTRYLNSLQAGDKVTVSVKPSVMKLPEDDERPIIMAGLGTGMAPFRAFIEERAVRRSEGKKVGPIVLYFGSRHRSMEYLYGEELEAYAADGLLTNLQLAFSRDQKHKIYIQHRMREDAELLSEYMLKRGGHFYLCGPTWPAGDVKDAMVHSFTEYGEVKPGDASR</sequence>
<keyword evidence="1" id="KW-0560">Oxidoreductase</keyword>
<dbReference type="Proteomes" id="UP001145114">
    <property type="component" value="Unassembled WGS sequence"/>
</dbReference>
<organism evidence="1 2">
    <name type="scientific">Spiromyces aspiralis</name>
    <dbReference type="NCBI Taxonomy" id="68401"/>
    <lineage>
        <taxon>Eukaryota</taxon>
        <taxon>Fungi</taxon>
        <taxon>Fungi incertae sedis</taxon>
        <taxon>Zoopagomycota</taxon>
        <taxon>Kickxellomycotina</taxon>
        <taxon>Kickxellomycetes</taxon>
        <taxon>Kickxellales</taxon>
        <taxon>Kickxellaceae</taxon>
        <taxon>Spiromyces</taxon>
    </lineage>
</organism>
<protein>
    <submittedName>
        <fullName evidence="1">Sulfite reductase [NADPH] flavoprotein component</fullName>
        <ecNumber evidence="1">1.8.1.2</ecNumber>
    </submittedName>
</protein>
<dbReference type="EC" id="1.8.1.2" evidence="1"/>
<name>A0ACC1HBW2_9FUNG</name>
<proteinExistence type="predicted"/>
<accession>A0ACC1HBW2</accession>
<dbReference type="EMBL" id="JAMZIH010006530">
    <property type="protein sequence ID" value="KAJ1673821.1"/>
    <property type="molecule type" value="Genomic_DNA"/>
</dbReference>
<evidence type="ECO:0000313" key="2">
    <source>
        <dbReference type="Proteomes" id="UP001145114"/>
    </source>
</evidence>
<feature type="non-terminal residue" evidence="1">
    <location>
        <position position="593"/>
    </location>
</feature>
<evidence type="ECO:0000313" key="1">
    <source>
        <dbReference type="EMBL" id="KAJ1673821.1"/>
    </source>
</evidence>
<comment type="caution">
    <text evidence="1">The sequence shown here is derived from an EMBL/GenBank/DDBJ whole genome shotgun (WGS) entry which is preliminary data.</text>
</comment>
<keyword evidence="2" id="KW-1185">Reference proteome</keyword>
<gene>
    <name evidence="1" type="primary">MET10_1</name>
    <name evidence="1" type="ORF">EV182_004493</name>
</gene>
<feature type="non-terminal residue" evidence="1">
    <location>
        <position position="1"/>
    </location>
</feature>